<evidence type="ECO:0000256" key="5">
    <source>
        <dbReference type="ARBA" id="ARBA00022679"/>
    </source>
</evidence>
<dbReference type="EC" id="2.1.1.63" evidence="9"/>
<dbReference type="InterPro" id="IPR023546">
    <property type="entry name" value="MGMT"/>
</dbReference>
<proteinExistence type="inferred from homology"/>
<dbReference type="Pfam" id="PF01035">
    <property type="entry name" value="DNA_binding_1"/>
    <property type="match status" value="1"/>
</dbReference>
<dbReference type="CDD" id="cd06445">
    <property type="entry name" value="ATase"/>
    <property type="match status" value="1"/>
</dbReference>
<dbReference type="HAMAP" id="MF_00772">
    <property type="entry name" value="OGT"/>
    <property type="match status" value="1"/>
</dbReference>
<dbReference type="GO" id="GO:0006307">
    <property type="term" value="P:DNA alkylation repair"/>
    <property type="evidence" value="ECO:0007669"/>
    <property type="project" value="UniProtKB-UniRule"/>
</dbReference>
<evidence type="ECO:0000256" key="3">
    <source>
        <dbReference type="ARBA" id="ARBA00022490"/>
    </source>
</evidence>
<evidence type="ECO:0000256" key="1">
    <source>
        <dbReference type="ARBA" id="ARBA00001286"/>
    </source>
</evidence>
<dbReference type="Gene3D" id="1.10.10.10">
    <property type="entry name" value="Winged helix-like DNA-binding domain superfamily/Winged helix DNA-binding domain"/>
    <property type="match status" value="1"/>
</dbReference>
<dbReference type="Pfam" id="PF02870">
    <property type="entry name" value="Methyltransf_1N"/>
    <property type="match status" value="1"/>
</dbReference>
<name>A0A7Z0D0T5_9MICO</name>
<evidence type="ECO:0000259" key="10">
    <source>
        <dbReference type="Pfam" id="PF01035"/>
    </source>
</evidence>
<protein>
    <recommendedName>
        <fullName evidence="9">Methylated-DNA--protein-cysteine methyltransferase</fullName>
        <ecNumber evidence="9">2.1.1.63</ecNumber>
    </recommendedName>
    <alternativeName>
        <fullName evidence="9">6-O-methylguanine-DNA methyltransferase</fullName>
        <shortName evidence="9">MGMT</shortName>
    </alternativeName>
    <alternativeName>
        <fullName evidence="9">O-6-methylguanine-DNA-alkyltransferase</fullName>
    </alternativeName>
</protein>
<evidence type="ECO:0000256" key="9">
    <source>
        <dbReference type="HAMAP-Rule" id="MF_00772"/>
    </source>
</evidence>
<dbReference type="RefSeq" id="WP_269151133.1">
    <property type="nucleotide sequence ID" value="NZ_JACBZP010000001.1"/>
</dbReference>
<dbReference type="EMBL" id="JACBZP010000001">
    <property type="protein sequence ID" value="NYI65813.1"/>
    <property type="molecule type" value="Genomic_DNA"/>
</dbReference>
<dbReference type="InterPro" id="IPR036388">
    <property type="entry name" value="WH-like_DNA-bd_sf"/>
</dbReference>
<reference evidence="12 13" key="1">
    <citation type="submission" date="2020-07" db="EMBL/GenBank/DDBJ databases">
        <title>Sequencing the genomes of 1000 actinobacteria strains.</title>
        <authorList>
            <person name="Klenk H.-P."/>
        </authorList>
    </citation>
    <scope>NUCLEOTIDE SEQUENCE [LARGE SCALE GENOMIC DNA]</scope>
    <source>
        <strain evidence="12 13">DSM 26341</strain>
    </source>
</reference>
<dbReference type="InterPro" id="IPR001497">
    <property type="entry name" value="MethylDNA_cys_MeTrfase_AS"/>
</dbReference>
<comment type="function">
    <text evidence="9">Involved in the cellular defense against the biological effects of O6-methylguanine (O6-MeG) and O4-methylthymine (O4-MeT) in DNA. Repairs the methylated nucleobase in DNA by stoichiometrically transferring the methyl group to a cysteine residue in the enzyme. This is a suicide reaction: the enzyme is irreversibly inactivated.</text>
</comment>
<comment type="catalytic activity">
    <reaction evidence="8 9">
        <text>a 6-O-methyl-2'-deoxyguanosine in DNA + L-cysteinyl-[protein] = S-methyl-L-cysteinyl-[protein] + a 2'-deoxyguanosine in DNA</text>
        <dbReference type="Rhea" id="RHEA:24000"/>
        <dbReference type="Rhea" id="RHEA-COMP:10131"/>
        <dbReference type="Rhea" id="RHEA-COMP:10132"/>
        <dbReference type="Rhea" id="RHEA-COMP:11367"/>
        <dbReference type="Rhea" id="RHEA-COMP:11368"/>
        <dbReference type="ChEBI" id="CHEBI:29950"/>
        <dbReference type="ChEBI" id="CHEBI:82612"/>
        <dbReference type="ChEBI" id="CHEBI:85445"/>
        <dbReference type="ChEBI" id="CHEBI:85448"/>
        <dbReference type="EC" id="2.1.1.63"/>
    </reaction>
</comment>
<comment type="miscellaneous">
    <text evidence="9">This enzyme catalyzes only one turnover and therefore is not strictly catalytic. According to one definition, an enzyme is a biocatalyst that acts repeatedly and over many reaction cycles.</text>
</comment>
<keyword evidence="7 9" id="KW-0234">DNA repair</keyword>
<comment type="catalytic activity">
    <reaction evidence="1 9">
        <text>a 4-O-methyl-thymidine in DNA + L-cysteinyl-[protein] = a thymidine in DNA + S-methyl-L-cysteinyl-[protein]</text>
        <dbReference type="Rhea" id="RHEA:53428"/>
        <dbReference type="Rhea" id="RHEA-COMP:10131"/>
        <dbReference type="Rhea" id="RHEA-COMP:10132"/>
        <dbReference type="Rhea" id="RHEA-COMP:13555"/>
        <dbReference type="Rhea" id="RHEA-COMP:13556"/>
        <dbReference type="ChEBI" id="CHEBI:29950"/>
        <dbReference type="ChEBI" id="CHEBI:82612"/>
        <dbReference type="ChEBI" id="CHEBI:137386"/>
        <dbReference type="ChEBI" id="CHEBI:137387"/>
        <dbReference type="EC" id="2.1.1.63"/>
    </reaction>
</comment>
<comment type="caution">
    <text evidence="12">The sequence shown here is derived from an EMBL/GenBank/DDBJ whole genome shotgun (WGS) entry which is preliminary data.</text>
</comment>
<dbReference type="FunFam" id="1.10.10.10:FF:000214">
    <property type="entry name" value="Methylated-DNA--protein-cysteine methyltransferase"/>
    <property type="match status" value="1"/>
</dbReference>
<dbReference type="SUPFAM" id="SSF53155">
    <property type="entry name" value="Methylated DNA-protein cysteine methyltransferase domain"/>
    <property type="match status" value="1"/>
</dbReference>
<dbReference type="GO" id="GO:0003908">
    <property type="term" value="F:methylated-DNA-[protein]-cysteine S-methyltransferase activity"/>
    <property type="evidence" value="ECO:0007669"/>
    <property type="project" value="UniProtKB-UniRule"/>
</dbReference>
<comment type="similarity">
    <text evidence="2 9">Belongs to the MGMT family.</text>
</comment>
<dbReference type="SUPFAM" id="SSF46767">
    <property type="entry name" value="Methylated DNA-protein cysteine methyltransferase, C-terminal domain"/>
    <property type="match status" value="1"/>
</dbReference>
<evidence type="ECO:0000259" key="11">
    <source>
        <dbReference type="Pfam" id="PF02870"/>
    </source>
</evidence>
<keyword evidence="5 9" id="KW-0808">Transferase</keyword>
<dbReference type="InterPro" id="IPR014048">
    <property type="entry name" value="MethylDNA_cys_MeTrfase_DNA-bd"/>
</dbReference>
<dbReference type="InterPro" id="IPR036217">
    <property type="entry name" value="MethylDNA_cys_MeTrfase_DNAb"/>
</dbReference>
<organism evidence="12 13">
    <name type="scientific">Spelaeicoccus albus</name>
    <dbReference type="NCBI Taxonomy" id="1280376"/>
    <lineage>
        <taxon>Bacteria</taxon>
        <taxon>Bacillati</taxon>
        <taxon>Actinomycetota</taxon>
        <taxon>Actinomycetes</taxon>
        <taxon>Micrococcales</taxon>
        <taxon>Brevibacteriaceae</taxon>
        <taxon>Spelaeicoccus</taxon>
    </lineage>
</organism>
<dbReference type="PANTHER" id="PTHR10815">
    <property type="entry name" value="METHYLATED-DNA--PROTEIN-CYSTEINE METHYLTRANSFERASE"/>
    <property type="match status" value="1"/>
</dbReference>
<keyword evidence="6 9" id="KW-0227">DNA damage</keyword>
<dbReference type="GO" id="GO:0005737">
    <property type="term" value="C:cytoplasm"/>
    <property type="evidence" value="ECO:0007669"/>
    <property type="project" value="UniProtKB-SubCell"/>
</dbReference>
<evidence type="ECO:0000256" key="6">
    <source>
        <dbReference type="ARBA" id="ARBA00022763"/>
    </source>
</evidence>
<evidence type="ECO:0000256" key="2">
    <source>
        <dbReference type="ARBA" id="ARBA00008711"/>
    </source>
</evidence>
<evidence type="ECO:0000256" key="4">
    <source>
        <dbReference type="ARBA" id="ARBA00022603"/>
    </source>
</evidence>
<dbReference type="PROSITE" id="PS00374">
    <property type="entry name" value="MGMT"/>
    <property type="match status" value="1"/>
</dbReference>
<feature type="active site" description="Nucleophile; methyl group acceptor" evidence="9">
    <location>
        <position position="150"/>
    </location>
</feature>
<dbReference type="NCBIfam" id="TIGR00589">
    <property type="entry name" value="ogt"/>
    <property type="match status" value="1"/>
</dbReference>
<feature type="domain" description="Methylated-DNA-[protein]-cysteine S-methyltransferase DNA binding" evidence="10">
    <location>
        <begin position="99"/>
        <end position="177"/>
    </location>
</feature>
<dbReference type="PANTHER" id="PTHR10815:SF5">
    <property type="entry name" value="METHYLATED-DNA--PROTEIN-CYSTEINE METHYLTRANSFERASE"/>
    <property type="match status" value="1"/>
</dbReference>
<keyword evidence="3 9" id="KW-0963">Cytoplasm</keyword>
<dbReference type="GO" id="GO:0032259">
    <property type="term" value="P:methylation"/>
    <property type="evidence" value="ECO:0007669"/>
    <property type="project" value="UniProtKB-KW"/>
</dbReference>
<gene>
    <name evidence="12" type="ORF">BJY26_000119</name>
</gene>
<dbReference type="Proteomes" id="UP000539111">
    <property type="component" value="Unassembled WGS sequence"/>
</dbReference>
<dbReference type="InterPro" id="IPR036631">
    <property type="entry name" value="MGMT_N_sf"/>
</dbReference>
<evidence type="ECO:0000256" key="8">
    <source>
        <dbReference type="ARBA" id="ARBA00049348"/>
    </source>
</evidence>
<sequence>MTADHFRSNTRTDRKAAPMNLYTVIDSPIDELTLVATDGVLSALFMLEHTHQPPANTYGRRVGGAEARAVFGDAIDQLGEYFAGERRDFTLTTSPRGTDFQRRVWQALTEIPYGHTRTYGQIADRIGNRQASRAVGLANGRNPLSIIVPCHRVIGSTGNLTGYGGGVARKRFLLDLEIGQTAARRPMATGA</sequence>
<evidence type="ECO:0000313" key="12">
    <source>
        <dbReference type="EMBL" id="NYI65813.1"/>
    </source>
</evidence>
<evidence type="ECO:0000313" key="13">
    <source>
        <dbReference type="Proteomes" id="UP000539111"/>
    </source>
</evidence>
<comment type="subcellular location">
    <subcellularLocation>
        <location evidence="9">Cytoplasm</location>
    </subcellularLocation>
</comment>
<dbReference type="AlphaFoldDB" id="A0A7Z0D0T5"/>
<keyword evidence="4 9" id="KW-0489">Methyltransferase</keyword>
<dbReference type="Gene3D" id="3.30.160.70">
    <property type="entry name" value="Methylated DNA-protein cysteine methyltransferase domain"/>
    <property type="match status" value="1"/>
</dbReference>
<dbReference type="InterPro" id="IPR008332">
    <property type="entry name" value="MethylG_MeTrfase_N"/>
</dbReference>
<feature type="domain" description="Methylguanine DNA methyltransferase ribonuclease-like" evidence="11">
    <location>
        <begin position="21"/>
        <end position="94"/>
    </location>
</feature>
<accession>A0A7Z0D0T5</accession>
<keyword evidence="13" id="KW-1185">Reference proteome</keyword>
<evidence type="ECO:0000256" key="7">
    <source>
        <dbReference type="ARBA" id="ARBA00023204"/>
    </source>
</evidence>